<accession>A0A7W5BU90</accession>
<dbReference type="GO" id="GO:0012505">
    <property type="term" value="C:endomembrane system"/>
    <property type="evidence" value="ECO:0007669"/>
    <property type="project" value="UniProtKB-SubCell"/>
</dbReference>
<protein>
    <recommendedName>
        <fullName evidence="13">ATP synthase subunit b</fullName>
    </recommendedName>
    <alternativeName>
        <fullName evidence="13">ATP synthase F(0) sector subunit b</fullName>
    </alternativeName>
    <alternativeName>
        <fullName evidence="13">ATPase subunit I</fullName>
    </alternativeName>
    <alternativeName>
        <fullName evidence="13">F-type ATPase subunit b</fullName>
        <shortName evidence="13">F-ATPase subunit b</shortName>
    </alternativeName>
</protein>
<evidence type="ECO:0000256" key="13">
    <source>
        <dbReference type="HAMAP-Rule" id="MF_01398"/>
    </source>
</evidence>
<dbReference type="GO" id="GO:0046961">
    <property type="term" value="F:proton-transporting ATPase activity, rotational mechanism"/>
    <property type="evidence" value="ECO:0007669"/>
    <property type="project" value="TreeGrafter"/>
</dbReference>
<comment type="function">
    <text evidence="10 13">F(1)F(0) ATP synthase produces ATP from ADP in the presence of a proton or sodium gradient. F-type ATPases consist of two structural domains, F(1) containing the extramembraneous catalytic core and F(0) containing the membrane proton channel, linked together by a central stalk and a peripheral stalk. During catalysis, ATP synthesis in the catalytic domain of F(1) is coupled via a rotary mechanism of the central stalk subunits to proton translocation.</text>
</comment>
<name>A0A7W5BU90_9GAMM</name>
<dbReference type="InterPro" id="IPR002146">
    <property type="entry name" value="ATP_synth_b/b'su_bac/chlpt"/>
</dbReference>
<keyword evidence="6 13" id="KW-1133">Transmembrane helix</keyword>
<keyword evidence="8 13" id="KW-0472">Membrane</keyword>
<evidence type="ECO:0000256" key="2">
    <source>
        <dbReference type="ARBA" id="ARBA00022448"/>
    </source>
</evidence>
<evidence type="ECO:0000256" key="4">
    <source>
        <dbReference type="ARBA" id="ARBA00022692"/>
    </source>
</evidence>
<dbReference type="RefSeq" id="WP_183385663.1">
    <property type="nucleotide sequence ID" value="NZ_JACHXM010000001.1"/>
</dbReference>
<dbReference type="EMBL" id="JACHXM010000001">
    <property type="protein sequence ID" value="MBB3139229.1"/>
    <property type="molecule type" value="Genomic_DNA"/>
</dbReference>
<evidence type="ECO:0000313" key="15">
    <source>
        <dbReference type="Proteomes" id="UP000525987"/>
    </source>
</evidence>
<evidence type="ECO:0000256" key="5">
    <source>
        <dbReference type="ARBA" id="ARBA00022781"/>
    </source>
</evidence>
<comment type="function">
    <text evidence="11">Component of the F(0) channel, it forms part of the peripheral stalk, linking F(1) to F(0). The b'-subunit is a diverged and duplicated form of b found in plants and photosynthetic bacteria.</text>
</comment>
<proteinExistence type="inferred from homology"/>
<dbReference type="Pfam" id="PF00430">
    <property type="entry name" value="ATP-synt_B"/>
    <property type="match status" value="1"/>
</dbReference>
<dbReference type="GO" id="GO:0046933">
    <property type="term" value="F:proton-transporting ATP synthase activity, rotational mechanism"/>
    <property type="evidence" value="ECO:0007669"/>
    <property type="project" value="UniProtKB-UniRule"/>
</dbReference>
<evidence type="ECO:0000256" key="3">
    <source>
        <dbReference type="ARBA" id="ARBA00022547"/>
    </source>
</evidence>
<organism evidence="14 15">
    <name type="scientific">Halomonas organivorans</name>
    <dbReference type="NCBI Taxonomy" id="257772"/>
    <lineage>
        <taxon>Bacteria</taxon>
        <taxon>Pseudomonadati</taxon>
        <taxon>Pseudomonadota</taxon>
        <taxon>Gammaproteobacteria</taxon>
        <taxon>Oceanospirillales</taxon>
        <taxon>Halomonadaceae</taxon>
        <taxon>Halomonas</taxon>
    </lineage>
</organism>
<dbReference type="Proteomes" id="UP000525987">
    <property type="component" value="Unassembled WGS sequence"/>
</dbReference>
<evidence type="ECO:0000256" key="11">
    <source>
        <dbReference type="ARBA" id="ARBA00025614"/>
    </source>
</evidence>
<comment type="caution">
    <text evidence="14">The sequence shown here is derived from an EMBL/GenBank/DDBJ whole genome shotgun (WGS) entry which is preliminary data.</text>
</comment>
<keyword evidence="2 13" id="KW-0813">Transport</keyword>
<evidence type="ECO:0000256" key="10">
    <source>
        <dbReference type="ARBA" id="ARBA00025198"/>
    </source>
</evidence>
<evidence type="ECO:0000256" key="7">
    <source>
        <dbReference type="ARBA" id="ARBA00023065"/>
    </source>
</evidence>
<keyword evidence="7 13" id="KW-0406">Ion transport</keyword>
<dbReference type="PANTHER" id="PTHR33445:SF2">
    <property type="entry name" value="ATP SYNTHASE SUBUNIT B', CHLOROPLASTIC"/>
    <property type="match status" value="1"/>
</dbReference>
<evidence type="ECO:0000256" key="1">
    <source>
        <dbReference type="ARBA" id="ARBA00005513"/>
    </source>
</evidence>
<keyword evidence="3 13" id="KW-0138">CF(0)</keyword>
<keyword evidence="4 13" id="KW-0812">Transmembrane</keyword>
<feature type="transmembrane region" description="Helical" evidence="13">
    <location>
        <begin position="6"/>
        <end position="27"/>
    </location>
</feature>
<gene>
    <name evidence="13" type="primary">atpF</name>
    <name evidence="14" type="ORF">FHR96_000075</name>
</gene>
<dbReference type="GO" id="GO:0045259">
    <property type="term" value="C:proton-transporting ATP synthase complex"/>
    <property type="evidence" value="ECO:0007669"/>
    <property type="project" value="UniProtKB-KW"/>
</dbReference>
<keyword evidence="9 13" id="KW-0066">ATP synthesis</keyword>
<comment type="subcellular location">
    <subcellularLocation>
        <location evidence="13">Cell membrane</location>
        <topology evidence="13">Single-pass membrane protein</topology>
    </subcellularLocation>
    <subcellularLocation>
        <location evidence="12">Endomembrane system</location>
        <topology evidence="12">Single-pass membrane protein</topology>
    </subcellularLocation>
</comment>
<dbReference type="AlphaFoldDB" id="A0A7W5BU90"/>
<dbReference type="CDD" id="cd06503">
    <property type="entry name" value="ATP-synt_Fo_b"/>
    <property type="match status" value="1"/>
</dbReference>
<dbReference type="InterPro" id="IPR050059">
    <property type="entry name" value="ATP_synthase_B_chain"/>
</dbReference>
<sequence length="255" mass="28783">MAIDWLTVSAQVVNFLILVWLLKRFLYRPVLRAMERRETGIRERLEQAGQREAEAAASLQGYRQREAELASRREALFDAAEKEAEHRRHQWLEAARDEVAARRADWQRQWDEEREGLLDRVGQRALASVESVLRQALQELAGADLETRAVEVFIARLEALDDNARRSLGGARGAISVATSFAPSPEIEARLVDAVRGRIDATAEVRLIRSAELICGIELVRGGHRLGWSLADYLETLHERLGQDTRVVAVEQEAG</sequence>
<dbReference type="HAMAP" id="MF_01398">
    <property type="entry name" value="ATP_synth_b_bprime"/>
    <property type="match status" value="1"/>
</dbReference>
<evidence type="ECO:0000256" key="6">
    <source>
        <dbReference type="ARBA" id="ARBA00022989"/>
    </source>
</evidence>
<reference evidence="14 15" key="1">
    <citation type="submission" date="2020-08" db="EMBL/GenBank/DDBJ databases">
        <title>Genomic Encyclopedia of Type Strains, Phase III (KMG-III): the genomes of soil and plant-associated and newly described type strains.</title>
        <authorList>
            <person name="Whitman W."/>
        </authorList>
    </citation>
    <scope>NUCLEOTIDE SEQUENCE [LARGE SCALE GENOMIC DNA]</scope>
    <source>
        <strain evidence="14 15">CECT 5995</strain>
    </source>
</reference>
<comment type="subunit">
    <text evidence="13">F-type ATPases have 2 components, F(1) - the catalytic core - and F(0) - the membrane proton channel. F(1) has five subunits: alpha(3), beta(3), gamma(1), delta(1), epsilon(1). F(0) has three main subunits: a(1), b(2) and c(10-14). The alpha and beta chains form an alternating ring which encloses part of the gamma chain. F(1) is attached to F(0) by a central stalk formed by the gamma and epsilon chains, while a peripheral stalk is formed by the delta and b chains.</text>
</comment>
<evidence type="ECO:0000313" key="14">
    <source>
        <dbReference type="EMBL" id="MBB3139229.1"/>
    </source>
</evidence>
<dbReference type="GO" id="GO:0005886">
    <property type="term" value="C:plasma membrane"/>
    <property type="evidence" value="ECO:0007669"/>
    <property type="project" value="UniProtKB-SubCell"/>
</dbReference>
<keyword evidence="15" id="KW-1185">Reference proteome</keyword>
<keyword evidence="5 13" id="KW-0375">Hydrogen ion transport</keyword>
<dbReference type="PANTHER" id="PTHR33445">
    <property type="entry name" value="ATP SYNTHASE SUBUNIT B', CHLOROPLASTIC"/>
    <property type="match status" value="1"/>
</dbReference>
<evidence type="ECO:0000256" key="9">
    <source>
        <dbReference type="ARBA" id="ARBA00023310"/>
    </source>
</evidence>
<keyword evidence="13" id="KW-1003">Cell membrane</keyword>
<evidence type="ECO:0000256" key="8">
    <source>
        <dbReference type="ARBA" id="ARBA00023136"/>
    </source>
</evidence>
<comment type="similarity">
    <text evidence="1 13">Belongs to the ATPase B chain family.</text>
</comment>
<evidence type="ECO:0000256" key="12">
    <source>
        <dbReference type="ARBA" id="ARBA00037847"/>
    </source>
</evidence>